<organism evidence="3 4">
    <name type="scientific">Paucilactobacillus hokkaidonensis JCM 18461</name>
    <dbReference type="NCBI Taxonomy" id="1291742"/>
    <lineage>
        <taxon>Bacteria</taxon>
        <taxon>Bacillati</taxon>
        <taxon>Bacillota</taxon>
        <taxon>Bacilli</taxon>
        <taxon>Lactobacillales</taxon>
        <taxon>Lactobacillaceae</taxon>
        <taxon>Paucilactobacillus</taxon>
    </lineage>
</organism>
<accession>A0A0A1GWU2</accession>
<feature type="domain" description="Phosphatidic acid phosphatase type 2/haloperoxidase" evidence="2">
    <location>
        <begin position="91"/>
        <end position="203"/>
    </location>
</feature>
<dbReference type="CDD" id="cd03392">
    <property type="entry name" value="PAP2_like_2"/>
    <property type="match status" value="1"/>
</dbReference>
<keyword evidence="1" id="KW-0812">Transmembrane</keyword>
<feature type="transmembrane region" description="Helical" evidence="1">
    <location>
        <begin position="188"/>
        <end position="208"/>
    </location>
</feature>
<dbReference type="HOGENOM" id="CLU_072573_3_3_9"/>
<sequence length="213" mass="23955">MNAAHRLSRSQTVLFIIACAVFVTLFSGVSLHASWVKSFDMTLIRQIRFPQTDWKSMLLTWYTTFFNTLPMSVIVVIGTIIFAIEHRTTTALFFILIPSIGSLVNAGIKHIVARPRPNVDQLMHYGGYSFPSGHAIGATLILGAVIVLVQYYVILRWQRWLTNTILLIMIILVGYSRIYVGVHYPSDVVAGFCLGYIILMLGQMAFGLRKVVK</sequence>
<feature type="transmembrane region" description="Helical" evidence="1">
    <location>
        <begin position="91"/>
        <end position="112"/>
    </location>
</feature>
<feature type="transmembrane region" description="Helical" evidence="1">
    <location>
        <begin position="160"/>
        <end position="182"/>
    </location>
</feature>
<evidence type="ECO:0000256" key="1">
    <source>
        <dbReference type="SAM" id="Phobius"/>
    </source>
</evidence>
<dbReference type="KEGG" id="lho:LOOC260_108230"/>
<name>A0A0A1GWU2_9LACO</name>
<evidence type="ECO:0000313" key="3">
    <source>
        <dbReference type="EMBL" id="BAP85363.1"/>
    </source>
</evidence>
<dbReference type="SUPFAM" id="SSF48317">
    <property type="entry name" value="Acid phosphatase/Vanadium-dependent haloperoxidase"/>
    <property type="match status" value="1"/>
</dbReference>
<dbReference type="SMART" id="SM00014">
    <property type="entry name" value="acidPPc"/>
    <property type="match status" value="1"/>
</dbReference>
<dbReference type="AlphaFoldDB" id="A0A0A1GWU2"/>
<gene>
    <name evidence="3" type="ORF">LOOC260_108230</name>
</gene>
<protein>
    <submittedName>
        <fullName evidence="3">Membrane-associated phospholipid phosphatase</fullName>
    </submittedName>
</protein>
<feature type="transmembrane region" description="Helical" evidence="1">
    <location>
        <begin position="132"/>
        <end position="153"/>
    </location>
</feature>
<reference evidence="3 4" key="1">
    <citation type="submission" date="2014-11" db="EMBL/GenBank/DDBJ databases">
        <title>Complete genome sequence and analysis of Lactobacillus hokkaidonensis LOOC260T.</title>
        <authorList>
            <person name="Tanizawa Y."/>
            <person name="Tohno M."/>
            <person name="Kaminuma E."/>
            <person name="Nakamura Y."/>
            <person name="Arita M."/>
        </authorList>
    </citation>
    <scope>NUCLEOTIDE SEQUENCE [LARGE SCALE GENOMIC DNA]</scope>
    <source>
        <strain evidence="3 4">LOOC260</strain>
    </source>
</reference>
<dbReference type="PANTHER" id="PTHR14969:SF13">
    <property type="entry name" value="AT30094P"/>
    <property type="match status" value="1"/>
</dbReference>
<dbReference type="InterPro" id="IPR000326">
    <property type="entry name" value="PAP2/HPO"/>
</dbReference>
<dbReference type="Gene3D" id="1.20.144.10">
    <property type="entry name" value="Phosphatidic acid phosphatase type 2/haloperoxidase"/>
    <property type="match status" value="2"/>
</dbReference>
<evidence type="ECO:0000313" key="4">
    <source>
        <dbReference type="Proteomes" id="UP000031620"/>
    </source>
</evidence>
<dbReference type="STRING" id="1291742.LOOC260_108230"/>
<dbReference type="Proteomes" id="UP000031620">
    <property type="component" value="Chromosome"/>
</dbReference>
<feature type="transmembrane region" description="Helical" evidence="1">
    <location>
        <begin position="12"/>
        <end position="35"/>
    </location>
</feature>
<keyword evidence="1" id="KW-0472">Membrane</keyword>
<dbReference type="PANTHER" id="PTHR14969">
    <property type="entry name" value="SPHINGOSINE-1-PHOSPHATE PHOSPHOHYDROLASE"/>
    <property type="match status" value="1"/>
</dbReference>
<dbReference type="Pfam" id="PF01569">
    <property type="entry name" value="PAP2"/>
    <property type="match status" value="1"/>
</dbReference>
<dbReference type="InterPro" id="IPR036938">
    <property type="entry name" value="PAP2/HPO_sf"/>
</dbReference>
<dbReference type="EMBL" id="AP014680">
    <property type="protein sequence ID" value="BAP85363.1"/>
    <property type="molecule type" value="Genomic_DNA"/>
</dbReference>
<evidence type="ECO:0000259" key="2">
    <source>
        <dbReference type="SMART" id="SM00014"/>
    </source>
</evidence>
<dbReference type="RefSeq" id="WP_041093201.1">
    <property type="nucleotide sequence ID" value="NZ_AP014680.1"/>
</dbReference>
<feature type="transmembrane region" description="Helical" evidence="1">
    <location>
        <begin position="59"/>
        <end position="84"/>
    </location>
</feature>
<keyword evidence="1" id="KW-1133">Transmembrane helix</keyword>
<proteinExistence type="predicted"/>